<feature type="non-terminal residue" evidence="1">
    <location>
        <position position="97"/>
    </location>
</feature>
<comment type="caution">
    <text evidence="1">The sequence shown here is derived from an EMBL/GenBank/DDBJ whole genome shotgun (WGS) entry which is preliminary data.</text>
</comment>
<protein>
    <submittedName>
        <fullName evidence="1">Uncharacterized protein</fullName>
    </submittedName>
</protein>
<dbReference type="EMBL" id="BKCJ011811314">
    <property type="protein sequence ID" value="GFD54870.1"/>
    <property type="molecule type" value="Genomic_DNA"/>
</dbReference>
<evidence type="ECO:0000313" key="1">
    <source>
        <dbReference type="EMBL" id="GFD54870.1"/>
    </source>
</evidence>
<gene>
    <name evidence="1" type="ORF">Tci_926839</name>
</gene>
<feature type="non-terminal residue" evidence="1">
    <location>
        <position position="1"/>
    </location>
</feature>
<name>A0A699X8Y1_TANCI</name>
<proteinExistence type="predicted"/>
<reference evidence="1" key="1">
    <citation type="journal article" date="2019" name="Sci. Rep.">
        <title>Draft genome of Tanacetum cinerariifolium, the natural source of mosquito coil.</title>
        <authorList>
            <person name="Yamashiro T."/>
            <person name="Shiraishi A."/>
            <person name="Satake H."/>
            <person name="Nakayama K."/>
        </authorList>
    </citation>
    <scope>NUCLEOTIDE SEQUENCE</scope>
</reference>
<dbReference type="AlphaFoldDB" id="A0A699X8Y1"/>
<sequence>GLPQYGAAASQFGGILEKLRQQLKDVKEQREKQTTEKAIFADDATIKALEKEIARLEGIDKAGKKGADAIAKLRQELLNNANASRALGDLYDYNGGR</sequence>
<accession>A0A699X8Y1</accession>
<organism evidence="1">
    <name type="scientific">Tanacetum cinerariifolium</name>
    <name type="common">Dalmatian daisy</name>
    <name type="synonym">Chrysanthemum cinerariifolium</name>
    <dbReference type="NCBI Taxonomy" id="118510"/>
    <lineage>
        <taxon>Eukaryota</taxon>
        <taxon>Viridiplantae</taxon>
        <taxon>Streptophyta</taxon>
        <taxon>Embryophyta</taxon>
        <taxon>Tracheophyta</taxon>
        <taxon>Spermatophyta</taxon>
        <taxon>Magnoliopsida</taxon>
        <taxon>eudicotyledons</taxon>
        <taxon>Gunneridae</taxon>
        <taxon>Pentapetalae</taxon>
        <taxon>asterids</taxon>
        <taxon>campanulids</taxon>
        <taxon>Asterales</taxon>
        <taxon>Asteraceae</taxon>
        <taxon>Asteroideae</taxon>
        <taxon>Anthemideae</taxon>
        <taxon>Anthemidinae</taxon>
        <taxon>Tanacetum</taxon>
    </lineage>
</organism>